<dbReference type="eggNOG" id="ENOG502RPZ2">
    <property type="taxonomic scope" value="Eukaryota"/>
</dbReference>
<evidence type="ECO:0000313" key="3">
    <source>
        <dbReference type="Proteomes" id="UP000001514"/>
    </source>
</evidence>
<dbReference type="FunCoup" id="D8SG36">
    <property type="interactions" value="1171"/>
</dbReference>
<sequence length="239" mass="25667">MASLDWLRQGAAAARAGARDSPRREDFAIKVGLGFQSRAGAASGKNVCCLASLRRHGTSTSTSGVGLGLATSSRQVRLARLTAKFRFDDSGNGGKRNGGGGTNVGGMVLNAAITGALAYLTVTGKLGWIFDAVISLWLFFILAPLVALVAYFWFVEREIITGNCPNCGNEFQVFEFAVKDELQLCPYCTQPFKVDNKVFVRDGPSFYNPSQRNETRTSYVGEDDSSGAIVDVEAEVLDD</sequence>
<keyword evidence="3" id="KW-1185">Reference proteome</keyword>
<dbReference type="Proteomes" id="UP000001514">
    <property type="component" value="Unassembled WGS sequence"/>
</dbReference>
<keyword evidence="1" id="KW-0812">Transmembrane</keyword>
<dbReference type="PANTHER" id="PTHR36785">
    <property type="entry name" value="OS05G0502500 PROTEIN"/>
    <property type="match status" value="1"/>
</dbReference>
<gene>
    <name evidence="2" type="ORF">SELMODRAFT_421697</name>
</gene>
<reference evidence="2 3" key="1">
    <citation type="journal article" date="2011" name="Science">
        <title>The Selaginella genome identifies genetic changes associated with the evolution of vascular plants.</title>
        <authorList>
            <person name="Banks J.A."/>
            <person name="Nishiyama T."/>
            <person name="Hasebe M."/>
            <person name="Bowman J.L."/>
            <person name="Gribskov M."/>
            <person name="dePamphilis C."/>
            <person name="Albert V.A."/>
            <person name="Aono N."/>
            <person name="Aoyama T."/>
            <person name="Ambrose B.A."/>
            <person name="Ashton N.W."/>
            <person name="Axtell M.J."/>
            <person name="Barker E."/>
            <person name="Barker M.S."/>
            <person name="Bennetzen J.L."/>
            <person name="Bonawitz N.D."/>
            <person name="Chapple C."/>
            <person name="Cheng C."/>
            <person name="Correa L.G."/>
            <person name="Dacre M."/>
            <person name="DeBarry J."/>
            <person name="Dreyer I."/>
            <person name="Elias M."/>
            <person name="Engstrom E.M."/>
            <person name="Estelle M."/>
            <person name="Feng L."/>
            <person name="Finet C."/>
            <person name="Floyd S.K."/>
            <person name="Frommer W.B."/>
            <person name="Fujita T."/>
            <person name="Gramzow L."/>
            <person name="Gutensohn M."/>
            <person name="Harholt J."/>
            <person name="Hattori M."/>
            <person name="Heyl A."/>
            <person name="Hirai T."/>
            <person name="Hiwatashi Y."/>
            <person name="Ishikawa M."/>
            <person name="Iwata M."/>
            <person name="Karol K.G."/>
            <person name="Koehler B."/>
            <person name="Kolukisaoglu U."/>
            <person name="Kubo M."/>
            <person name="Kurata T."/>
            <person name="Lalonde S."/>
            <person name="Li K."/>
            <person name="Li Y."/>
            <person name="Litt A."/>
            <person name="Lyons E."/>
            <person name="Manning G."/>
            <person name="Maruyama T."/>
            <person name="Michael T.P."/>
            <person name="Mikami K."/>
            <person name="Miyazaki S."/>
            <person name="Morinaga S."/>
            <person name="Murata T."/>
            <person name="Mueller-Roeber B."/>
            <person name="Nelson D.R."/>
            <person name="Obara M."/>
            <person name="Oguri Y."/>
            <person name="Olmstead R.G."/>
            <person name="Onodera N."/>
            <person name="Petersen B.L."/>
            <person name="Pils B."/>
            <person name="Prigge M."/>
            <person name="Rensing S.A."/>
            <person name="Riano-Pachon D.M."/>
            <person name="Roberts A.W."/>
            <person name="Sato Y."/>
            <person name="Scheller H.V."/>
            <person name="Schulz B."/>
            <person name="Schulz C."/>
            <person name="Shakirov E.V."/>
            <person name="Shibagaki N."/>
            <person name="Shinohara N."/>
            <person name="Shippen D.E."/>
            <person name="Soerensen I."/>
            <person name="Sotooka R."/>
            <person name="Sugimoto N."/>
            <person name="Sugita M."/>
            <person name="Sumikawa N."/>
            <person name="Tanurdzic M."/>
            <person name="Theissen G."/>
            <person name="Ulvskov P."/>
            <person name="Wakazuki S."/>
            <person name="Weng J.K."/>
            <person name="Willats W.W."/>
            <person name="Wipf D."/>
            <person name="Wolf P.G."/>
            <person name="Yang L."/>
            <person name="Zimmer A.D."/>
            <person name="Zhu Q."/>
            <person name="Mitros T."/>
            <person name="Hellsten U."/>
            <person name="Loque D."/>
            <person name="Otillar R."/>
            <person name="Salamov A."/>
            <person name="Schmutz J."/>
            <person name="Shapiro H."/>
            <person name="Lindquist E."/>
            <person name="Lucas S."/>
            <person name="Rokhsar D."/>
            <person name="Grigoriev I.V."/>
        </authorList>
    </citation>
    <scope>NUCLEOTIDE SEQUENCE [LARGE SCALE GENOMIC DNA]</scope>
</reference>
<dbReference type="Gramene" id="EFJ16616">
    <property type="protein sequence ID" value="EFJ16616"/>
    <property type="gene ID" value="SELMODRAFT_421697"/>
</dbReference>
<dbReference type="KEGG" id="smo:SELMODRAFT_421697"/>
<name>D8SG36_SELML</name>
<keyword evidence="1" id="KW-0472">Membrane</keyword>
<accession>D8SG36</accession>
<keyword evidence="1" id="KW-1133">Transmembrane helix</keyword>
<evidence type="ECO:0000256" key="1">
    <source>
        <dbReference type="SAM" id="Phobius"/>
    </source>
</evidence>
<dbReference type="STRING" id="88036.D8SG36"/>
<dbReference type="OrthoDB" id="1935723at2759"/>
<dbReference type="AlphaFoldDB" id="D8SG36"/>
<protein>
    <submittedName>
        <fullName evidence="2">Uncharacterized protein</fullName>
    </submittedName>
</protein>
<proteinExistence type="predicted"/>
<organism evidence="3">
    <name type="scientific">Selaginella moellendorffii</name>
    <name type="common">Spikemoss</name>
    <dbReference type="NCBI Taxonomy" id="88036"/>
    <lineage>
        <taxon>Eukaryota</taxon>
        <taxon>Viridiplantae</taxon>
        <taxon>Streptophyta</taxon>
        <taxon>Embryophyta</taxon>
        <taxon>Tracheophyta</taxon>
        <taxon>Lycopodiopsida</taxon>
        <taxon>Selaginellales</taxon>
        <taxon>Selaginellaceae</taxon>
        <taxon>Selaginella</taxon>
    </lineage>
</organism>
<dbReference type="InParanoid" id="D8SG36"/>
<dbReference type="PANTHER" id="PTHR36785:SF1">
    <property type="entry name" value="OS05G0502500 PROTEIN"/>
    <property type="match status" value="1"/>
</dbReference>
<dbReference type="EMBL" id="GL377618">
    <property type="protein sequence ID" value="EFJ16616.1"/>
    <property type="molecule type" value="Genomic_DNA"/>
</dbReference>
<feature type="transmembrane region" description="Helical" evidence="1">
    <location>
        <begin position="128"/>
        <end position="154"/>
    </location>
</feature>
<dbReference type="HOGENOM" id="CLU_1177111_0_0_1"/>
<feature type="transmembrane region" description="Helical" evidence="1">
    <location>
        <begin position="104"/>
        <end position="122"/>
    </location>
</feature>
<evidence type="ECO:0000313" key="2">
    <source>
        <dbReference type="EMBL" id="EFJ16616.1"/>
    </source>
</evidence>